<reference evidence="9 10" key="1">
    <citation type="submission" date="2024-02" db="EMBL/GenBank/DDBJ databases">
        <authorList>
            <person name="Daric V."/>
            <person name="Darras S."/>
        </authorList>
    </citation>
    <scope>NUCLEOTIDE SEQUENCE [LARGE SCALE GENOMIC DNA]</scope>
</reference>
<dbReference type="Pfam" id="PF07162">
    <property type="entry name" value="B9-C2"/>
    <property type="match status" value="1"/>
</dbReference>
<keyword evidence="2" id="KW-0963">Cytoplasm</keyword>
<dbReference type="InterPro" id="IPR010796">
    <property type="entry name" value="C2_B9-type_dom"/>
</dbReference>
<evidence type="ECO:0000313" key="9">
    <source>
        <dbReference type="EMBL" id="CAK8675912.1"/>
    </source>
</evidence>
<evidence type="ECO:0000256" key="4">
    <source>
        <dbReference type="ARBA" id="ARBA00023212"/>
    </source>
</evidence>
<keyword evidence="3" id="KW-0970">Cilium biogenesis/degradation</keyword>
<gene>
    <name evidence="9" type="ORF">CVLEPA_LOCUS5436</name>
</gene>
<organism evidence="9 10">
    <name type="scientific">Clavelina lepadiformis</name>
    <name type="common">Light-bulb sea squirt</name>
    <name type="synonym">Ascidia lepadiformis</name>
    <dbReference type="NCBI Taxonomy" id="159417"/>
    <lineage>
        <taxon>Eukaryota</taxon>
        <taxon>Metazoa</taxon>
        <taxon>Chordata</taxon>
        <taxon>Tunicata</taxon>
        <taxon>Ascidiacea</taxon>
        <taxon>Aplousobranchia</taxon>
        <taxon>Clavelinidae</taxon>
        <taxon>Clavelina</taxon>
    </lineage>
</organism>
<comment type="similarity">
    <text evidence="7">Belongs to the B9D family.</text>
</comment>
<dbReference type="PANTHER" id="PTHR12968:SF2">
    <property type="entry name" value="B9 DOMAIN-CONTAINING PROTEIN 2"/>
    <property type="match status" value="1"/>
</dbReference>
<sequence>MAEVHIIGQVVGGSEFPNQSLFCKWGIHAGGAWKLIAGTKEGQTQVDIPENEDFAYWSHPIDVHYATKGLQGWPRIHLQVWHQDSFGRNELYGYGFIHVPTSPGCHTLECVTWKPNGTFQEELMQRFVGGCPQLKNPDLVYSGADRYKLHTTAMGKVHLKLNLVFRNFDKYGVEC</sequence>
<name>A0ABP0F880_CLALP</name>
<keyword evidence="5" id="KW-0966">Cell projection</keyword>
<evidence type="ECO:0000256" key="3">
    <source>
        <dbReference type="ARBA" id="ARBA00022794"/>
    </source>
</evidence>
<evidence type="ECO:0000313" key="10">
    <source>
        <dbReference type="Proteomes" id="UP001642483"/>
    </source>
</evidence>
<keyword evidence="10" id="KW-1185">Reference proteome</keyword>
<dbReference type="PANTHER" id="PTHR12968">
    <property type="entry name" value="B9 DOMAIN-CONTAINING"/>
    <property type="match status" value="1"/>
</dbReference>
<dbReference type="EMBL" id="CAWYQH010000024">
    <property type="protein sequence ID" value="CAK8675912.1"/>
    <property type="molecule type" value="Genomic_DNA"/>
</dbReference>
<accession>A0ABP0F880</accession>
<comment type="caution">
    <text evidence="9">The sequence shown here is derived from an EMBL/GenBank/DDBJ whole genome shotgun (WGS) entry which is preliminary data.</text>
</comment>
<protein>
    <recommendedName>
        <fullName evidence="8">B9 domain-containing protein 2</fullName>
    </recommendedName>
</protein>
<evidence type="ECO:0000256" key="7">
    <source>
        <dbReference type="ARBA" id="ARBA00038411"/>
    </source>
</evidence>
<proteinExistence type="inferred from homology"/>
<evidence type="ECO:0000256" key="2">
    <source>
        <dbReference type="ARBA" id="ARBA00022490"/>
    </source>
</evidence>
<comment type="function">
    <text evidence="6">Component of the tectonic-like complex, a complex localized at the transition zone of primary cilia and acting as a barrier that prevents diffusion of transmembrane proteins between the cilia and plasma membranes.</text>
</comment>
<evidence type="ECO:0000256" key="1">
    <source>
        <dbReference type="ARBA" id="ARBA00004120"/>
    </source>
</evidence>
<dbReference type="PROSITE" id="PS51381">
    <property type="entry name" value="C2_B9"/>
    <property type="match status" value="1"/>
</dbReference>
<evidence type="ECO:0000256" key="5">
    <source>
        <dbReference type="ARBA" id="ARBA00023273"/>
    </source>
</evidence>
<evidence type="ECO:0000256" key="8">
    <source>
        <dbReference type="ARBA" id="ARBA00039272"/>
    </source>
</evidence>
<evidence type="ECO:0000256" key="6">
    <source>
        <dbReference type="ARBA" id="ARBA00037672"/>
    </source>
</evidence>
<comment type="subcellular location">
    <subcellularLocation>
        <location evidence="1">Cytoplasm</location>
        <location evidence="1">Cytoskeleton</location>
        <location evidence="1">Cilium basal body</location>
    </subcellularLocation>
</comment>
<keyword evidence="4" id="KW-0206">Cytoskeleton</keyword>
<dbReference type="Proteomes" id="UP001642483">
    <property type="component" value="Unassembled WGS sequence"/>
</dbReference>